<keyword evidence="4" id="KW-1185">Reference proteome</keyword>
<dbReference type="SUPFAM" id="SSF52200">
    <property type="entry name" value="Toll/Interleukin receptor TIR domain"/>
    <property type="match status" value="1"/>
</dbReference>
<sequence length="218" mass="23958">MTDVFISYARKNRDRVRQVADGITDSGYSLWWDTALKAGDNYALKIEKALAETKSVVVCWSEQAKESLWVRAEASEALDHDKLVQIRLDESRMPLPFNVLHMIPFAGWNGSRQSREWSELEGRVGVMTGREVADFENAAGAAPELAQRLQGLGPVATIGFGLVLLTTLISALTILLGQDLVELGLYRTVSLAGFGAALLGSVLVFWKFTRTALASRQS</sequence>
<dbReference type="RefSeq" id="WP_185800194.1">
    <property type="nucleotide sequence ID" value="NZ_JACJVJ010000001.1"/>
</dbReference>
<feature type="transmembrane region" description="Helical" evidence="1">
    <location>
        <begin position="189"/>
        <end position="208"/>
    </location>
</feature>
<keyword evidence="1" id="KW-0812">Transmembrane</keyword>
<keyword evidence="1" id="KW-1133">Transmembrane helix</keyword>
<dbReference type="Pfam" id="PF13676">
    <property type="entry name" value="TIR_2"/>
    <property type="match status" value="1"/>
</dbReference>
<accession>A0A842HV44</accession>
<evidence type="ECO:0000256" key="1">
    <source>
        <dbReference type="SAM" id="Phobius"/>
    </source>
</evidence>
<organism evidence="3 4">
    <name type="scientific">Parasphingopyxis marina</name>
    <dbReference type="NCBI Taxonomy" id="2761622"/>
    <lineage>
        <taxon>Bacteria</taxon>
        <taxon>Pseudomonadati</taxon>
        <taxon>Pseudomonadota</taxon>
        <taxon>Alphaproteobacteria</taxon>
        <taxon>Sphingomonadales</taxon>
        <taxon>Sphingomonadaceae</taxon>
        <taxon>Parasphingopyxis</taxon>
    </lineage>
</organism>
<dbReference type="EMBL" id="JACJVJ010000001">
    <property type="protein sequence ID" value="MBC2776946.1"/>
    <property type="molecule type" value="Genomic_DNA"/>
</dbReference>
<protein>
    <submittedName>
        <fullName evidence="3">Toll/interleukin-1 receptor domain-containing protein</fullName>
    </submittedName>
</protein>
<evidence type="ECO:0000313" key="3">
    <source>
        <dbReference type="EMBL" id="MBC2776946.1"/>
    </source>
</evidence>
<comment type="caution">
    <text evidence="3">The sequence shown here is derived from an EMBL/GenBank/DDBJ whole genome shotgun (WGS) entry which is preliminary data.</text>
</comment>
<keyword evidence="1" id="KW-0472">Membrane</keyword>
<dbReference type="GO" id="GO:0007165">
    <property type="term" value="P:signal transduction"/>
    <property type="evidence" value="ECO:0007669"/>
    <property type="project" value="InterPro"/>
</dbReference>
<dbReference type="InterPro" id="IPR035897">
    <property type="entry name" value="Toll_tir_struct_dom_sf"/>
</dbReference>
<dbReference type="Proteomes" id="UP000564378">
    <property type="component" value="Unassembled WGS sequence"/>
</dbReference>
<proteinExistence type="predicted"/>
<evidence type="ECO:0000313" key="4">
    <source>
        <dbReference type="Proteomes" id="UP000564378"/>
    </source>
</evidence>
<feature type="transmembrane region" description="Helical" evidence="1">
    <location>
        <begin position="155"/>
        <end position="177"/>
    </location>
</feature>
<dbReference type="InterPro" id="IPR000157">
    <property type="entry name" value="TIR_dom"/>
</dbReference>
<name>A0A842HV44_9SPHN</name>
<reference evidence="3 4" key="1">
    <citation type="submission" date="2020-08" db="EMBL/GenBank/DDBJ databases">
        <title>Draft genome sequence of Parasphingopyxis sp. GrpM-11.</title>
        <authorList>
            <person name="Oh J."/>
            <person name="Roh D.-H."/>
        </authorList>
    </citation>
    <scope>NUCLEOTIDE SEQUENCE [LARGE SCALE GENOMIC DNA]</scope>
    <source>
        <strain evidence="3 4">GrpM-11</strain>
    </source>
</reference>
<evidence type="ECO:0000259" key="2">
    <source>
        <dbReference type="Pfam" id="PF13676"/>
    </source>
</evidence>
<feature type="domain" description="TIR" evidence="2">
    <location>
        <begin position="4"/>
        <end position="108"/>
    </location>
</feature>
<keyword evidence="3" id="KW-0675">Receptor</keyword>
<gene>
    <name evidence="3" type="ORF">H6P80_04855</name>
</gene>
<dbReference type="AlphaFoldDB" id="A0A842HV44"/>
<dbReference type="Gene3D" id="3.40.50.10140">
    <property type="entry name" value="Toll/interleukin-1 receptor homology (TIR) domain"/>
    <property type="match status" value="1"/>
</dbReference>